<dbReference type="NCBIfam" id="TIGR00407">
    <property type="entry name" value="proA"/>
    <property type="match status" value="1"/>
</dbReference>
<evidence type="ECO:0000256" key="3">
    <source>
        <dbReference type="ARBA" id="ARBA00022650"/>
    </source>
</evidence>
<keyword evidence="5 7" id="KW-0560">Oxidoreductase</keyword>
<proteinExistence type="inferred from homology"/>
<evidence type="ECO:0000256" key="4">
    <source>
        <dbReference type="ARBA" id="ARBA00022857"/>
    </source>
</evidence>
<dbReference type="GO" id="GO:0055129">
    <property type="term" value="P:L-proline biosynthetic process"/>
    <property type="evidence" value="ECO:0007669"/>
    <property type="project" value="UniProtKB-UniRule"/>
</dbReference>
<evidence type="ECO:0000259" key="8">
    <source>
        <dbReference type="Pfam" id="PF00171"/>
    </source>
</evidence>
<evidence type="ECO:0000313" key="9">
    <source>
        <dbReference type="EMBL" id="CAK9887346.1"/>
    </source>
</evidence>
<dbReference type="EMBL" id="OZ024668">
    <property type="protein sequence ID" value="CAK9887346.1"/>
    <property type="molecule type" value="Genomic_DNA"/>
</dbReference>
<dbReference type="InterPro" id="IPR015590">
    <property type="entry name" value="Aldehyde_DH_dom"/>
</dbReference>
<dbReference type="GO" id="GO:0004350">
    <property type="term" value="F:glutamate-5-semialdehyde dehydrogenase activity"/>
    <property type="evidence" value="ECO:0007669"/>
    <property type="project" value="UniProtKB-UniRule"/>
</dbReference>
<dbReference type="HAMAP" id="MF_00412">
    <property type="entry name" value="ProA"/>
    <property type="match status" value="1"/>
</dbReference>
<keyword evidence="4 7" id="KW-0521">NADP</keyword>
<name>A0AAN2H8H7_PSEFL</name>
<comment type="subcellular location">
    <subcellularLocation>
        <location evidence="7">Cytoplasm</location>
    </subcellularLocation>
</comment>
<accession>A0AAN2H8H7</accession>
<evidence type="ECO:0000256" key="5">
    <source>
        <dbReference type="ARBA" id="ARBA00023002"/>
    </source>
</evidence>
<dbReference type="PANTHER" id="PTHR11063:SF8">
    <property type="entry name" value="DELTA-1-PYRROLINE-5-CARBOXYLATE SYNTHASE"/>
    <property type="match status" value="1"/>
</dbReference>
<comment type="function">
    <text evidence="7">Catalyzes the NADPH-dependent reduction of L-glutamate 5-phosphate into L-glutamate 5-semialdehyde and phosphate. The product spontaneously undergoes cyclization to form 1-pyrroline-5-carboxylate.</text>
</comment>
<dbReference type="FunFam" id="3.40.309.10:FF:000006">
    <property type="entry name" value="Gamma-glutamyl phosphate reductase"/>
    <property type="match status" value="1"/>
</dbReference>
<comment type="catalytic activity">
    <reaction evidence="6 7">
        <text>L-glutamate 5-semialdehyde + phosphate + NADP(+) = L-glutamyl 5-phosphate + NADPH + H(+)</text>
        <dbReference type="Rhea" id="RHEA:19541"/>
        <dbReference type="ChEBI" id="CHEBI:15378"/>
        <dbReference type="ChEBI" id="CHEBI:43474"/>
        <dbReference type="ChEBI" id="CHEBI:57783"/>
        <dbReference type="ChEBI" id="CHEBI:58066"/>
        <dbReference type="ChEBI" id="CHEBI:58274"/>
        <dbReference type="ChEBI" id="CHEBI:58349"/>
        <dbReference type="EC" id="1.2.1.41"/>
    </reaction>
</comment>
<dbReference type="AlphaFoldDB" id="A0AAN2H8H7"/>
<evidence type="ECO:0000256" key="2">
    <source>
        <dbReference type="ARBA" id="ARBA00022605"/>
    </source>
</evidence>
<dbReference type="InterPro" id="IPR016163">
    <property type="entry name" value="Ald_DH_C"/>
</dbReference>
<evidence type="ECO:0000256" key="7">
    <source>
        <dbReference type="HAMAP-Rule" id="MF_00412"/>
    </source>
</evidence>
<dbReference type="CDD" id="cd07079">
    <property type="entry name" value="ALDH_F18-19_ProA-GPR"/>
    <property type="match status" value="1"/>
</dbReference>
<dbReference type="SUPFAM" id="SSF53720">
    <property type="entry name" value="ALDH-like"/>
    <property type="match status" value="1"/>
</dbReference>
<keyword evidence="7" id="KW-0963">Cytoplasm</keyword>
<organism evidence="9 10">
    <name type="scientific">Pseudomonas fluorescens</name>
    <dbReference type="NCBI Taxonomy" id="294"/>
    <lineage>
        <taxon>Bacteria</taxon>
        <taxon>Pseudomonadati</taxon>
        <taxon>Pseudomonadota</taxon>
        <taxon>Gammaproteobacteria</taxon>
        <taxon>Pseudomonadales</taxon>
        <taxon>Pseudomonadaceae</taxon>
        <taxon>Pseudomonas</taxon>
    </lineage>
</organism>
<dbReference type="PROSITE" id="PS01223">
    <property type="entry name" value="PROA"/>
    <property type="match status" value="1"/>
</dbReference>
<dbReference type="NCBIfam" id="NF001221">
    <property type="entry name" value="PRK00197.1"/>
    <property type="match status" value="1"/>
</dbReference>
<evidence type="ECO:0000256" key="1">
    <source>
        <dbReference type="ARBA" id="ARBA00004985"/>
    </source>
</evidence>
<comment type="pathway">
    <text evidence="1 7">Amino-acid biosynthesis; L-proline biosynthesis; L-glutamate 5-semialdehyde from L-glutamate: step 2/2.</text>
</comment>
<dbReference type="EC" id="1.2.1.41" evidence="7"/>
<dbReference type="InterPro" id="IPR016161">
    <property type="entry name" value="Ald_DH/histidinol_DH"/>
</dbReference>
<dbReference type="Proteomes" id="UP000326595">
    <property type="component" value="Chromosome"/>
</dbReference>
<protein>
    <recommendedName>
        <fullName evidence="7">Gamma-glutamyl phosphate reductase</fullName>
        <shortName evidence="7">GPR</shortName>
        <ecNumber evidence="7">1.2.1.41</ecNumber>
    </recommendedName>
    <alternativeName>
        <fullName evidence="7">Glutamate-5-semialdehyde dehydrogenase</fullName>
    </alternativeName>
    <alternativeName>
        <fullName evidence="7">Glutamyl-gamma-semialdehyde dehydrogenase</fullName>
        <shortName evidence="7">GSA dehydrogenase</shortName>
    </alternativeName>
</protein>
<sequence length="474" mass="50946">MIAISALTNPEWSLWSGEAALFSTIRLSPLGVGPRDSYNHPIFPFAKTTEPMTESVLDYMTRLGRAARAASRVIGRASTAQKNRALQAAANALDAARAELTAANELDLAAGRANGLEPAMLERLALTPARIDGMIVGLRQVASLPDPVGAIRDMSYRPSGIQVGKMRVPLGVIGIIYESRPNVTIDAASLCLKSGNATILRGGSEAIHSNRAIATCIQRGLAEAGLPAAVVQVVETTDREAVGALISMPEFVDVIVPRGGKGLIERISRDARVPVIKHLDGICHVYVAAHAELDKARRIAFNAKTYRYGICGAMETLLVDQSIAAEFLPEMARQFREKGVELRGCERTLEIIEAVPATEADWNTEYLAAILSIRVVDGLDQAIEHINRYGSHHTDSIVTEHQAQARQFMAEVDSSSVMINTPTCFADGFEYGLGAEIGISTDKLHARGPVGLEGLTCEKYVVIGDGQLRGQESL</sequence>
<dbReference type="InterPro" id="IPR016162">
    <property type="entry name" value="Ald_DH_N"/>
</dbReference>
<dbReference type="InterPro" id="IPR000965">
    <property type="entry name" value="GPR_dom"/>
</dbReference>
<reference evidence="9 10" key="1">
    <citation type="submission" date="2024-03" db="EMBL/GenBank/DDBJ databases">
        <authorList>
            <person name="Alaster D. Moffat"/>
            <person name="Govind Chandra"/>
            <person name="Andrew W. Truman"/>
        </authorList>
    </citation>
    <scope>NUCLEOTIDE SEQUENCE [LARGE SCALE GENOMIC DNA]</scope>
    <source>
        <strain evidence="9">PS652</strain>
    </source>
</reference>
<dbReference type="PANTHER" id="PTHR11063">
    <property type="entry name" value="GLUTAMATE SEMIALDEHYDE DEHYDROGENASE"/>
    <property type="match status" value="1"/>
</dbReference>
<dbReference type="Pfam" id="PF00171">
    <property type="entry name" value="Aldedh"/>
    <property type="match status" value="1"/>
</dbReference>
<dbReference type="Gene3D" id="3.40.605.10">
    <property type="entry name" value="Aldehyde Dehydrogenase, Chain A, domain 1"/>
    <property type="match status" value="1"/>
</dbReference>
<keyword evidence="2 7" id="KW-0028">Amino-acid biosynthesis</keyword>
<keyword evidence="3 7" id="KW-0641">Proline biosynthesis</keyword>
<dbReference type="Gene3D" id="3.40.309.10">
    <property type="entry name" value="Aldehyde Dehydrogenase, Chain A, domain 2"/>
    <property type="match status" value="1"/>
</dbReference>
<evidence type="ECO:0000256" key="6">
    <source>
        <dbReference type="ARBA" id="ARBA00049024"/>
    </source>
</evidence>
<evidence type="ECO:0000313" key="10">
    <source>
        <dbReference type="Proteomes" id="UP000326595"/>
    </source>
</evidence>
<dbReference type="InterPro" id="IPR020593">
    <property type="entry name" value="G-glutamylP_reductase_CS"/>
</dbReference>
<comment type="similarity">
    <text evidence="7">Belongs to the gamma-glutamyl phosphate reductase family.</text>
</comment>
<dbReference type="GO" id="GO:0005737">
    <property type="term" value="C:cytoplasm"/>
    <property type="evidence" value="ECO:0007669"/>
    <property type="project" value="UniProtKB-SubCell"/>
</dbReference>
<gene>
    <name evidence="7 9" type="primary">proA</name>
    <name evidence="9" type="ORF">PS652_00138</name>
</gene>
<feature type="domain" description="Aldehyde dehydrogenase" evidence="8">
    <location>
        <begin position="65"/>
        <end position="336"/>
    </location>
</feature>